<keyword evidence="3" id="KW-1185">Reference proteome</keyword>
<evidence type="ECO:0000259" key="1">
    <source>
        <dbReference type="PROSITE" id="PS51186"/>
    </source>
</evidence>
<dbReference type="Pfam" id="PF00583">
    <property type="entry name" value="Acetyltransf_1"/>
    <property type="match status" value="1"/>
</dbReference>
<dbReference type="InterPro" id="IPR000182">
    <property type="entry name" value="GNAT_dom"/>
</dbReference>
<sequence>MGFHIAPMLLPDIPRCFDIYIASFANDVMGSIMLDVLYPGGITDEVRAGHAQATLEWLTHSTSQYNFKCVDTDSGEIVGMVMADWYVHGRSEEERKFAGIPWLEGEHRERAEKILKPLWKAREKYIGGQPHIYCHVIGVDPTHQGRKAGATICQFGKDFAEGAGVPLYFEASPSTWKLYEKMGYELLDEPIVHKAEVLGTTNDISVPLMVLMPKKAGMSFKEWHRAGFPDYRK</sequence>
<dbReference type="SUPFAM" id="SSF55729">
    <property type="entry name" value="Acyl-CoA N-acyltransferases (Nat)"/>
    <property type="match status" value="1"/>
</dbReference>
<protein>
    <recommendedName>
        <fullName evidence="1">N-acetyltransferase domain-containing protein</fullName>
    </recommendedName>
</protein>
<dbReference type="Gene3D" id="3.40.630.30">
    <property type="match status" value="1"/>
</dbReference>
<reference evidence="2 3" key="1">
    <citation type="submission" date="2015-03" db="EMBL/GenBank/DDBJ databases">
        <authorList>
            <person name="Radwan O."/>
            <person name="Al-Naeli F.A."/>
            <person name="Rendon G.A."/>
            <person name="Fields C."/>
        </authorList>
    </citation>
    <scope>NUCLEOTIDE SEQUENCE [LARGE SCALE GENOMIC DNA]</scope>
    <source>
        <strain evidence="2">CR-DP1</strain>
    </source>
</reference>
<organism evidence="2 3">
    <name type="scientific">Thielaviopsis punctulata</name>
    <dbReference type="NCBI Taxonomy" id="72032"/>
    <lineage>
        <taxon>Eukaryota</taxon>
        <taxon>Fungi</taxon>
        <taxon>Dikarya</taxon>
        <taxon>Ascomycota</taxon>
        <taxon>Pezizomycotina</taxon>
        <taxon>Sordariomycetes</taxon>
        <taxon>Hypocreomycetidae</taxon>
        <taxon>Microascales</taxon>
        <taxon>Ceratocystidaceae</taxon>
        <taxon>Thielaviopsis</taxon>
    </lineage>
</organism>
<dbReference type="OrthoDB" id="196847at2759"/>
<comment type="caution">
    <text evidence="2">The sequence shown here is derived from an EMBL/GenBank/DDBJ whole genome shotgun (WGS) entry which is preliminary data.</text>
</comment>
<dbReference type="PANTHER" id="PTHR42791:SF17">
    <property type="entry name" value="ACETYLTRANSFERASE, GNAT FAMILY FAMILY (AFU_ORTHOLOGUE AFUA_8G05690)"/>
    <property type="match status" value="1"/>
</dbReference>
<dbReference type="PROSITE" id="PS51186">
    <property type="entry name" value="GNAT"/>
    <property type="match status" value="1"/>
</dbReference>
<name>A0A0F4ZH71_9PEZI</name>
<dbReference type="GO" id="GO:0016747">
    <property type="term" value="F:acyltransferase activity, transferring groups other than amino-acyl groups"/>
    <property type="evidence" value="ECO:0007669"/>
    <property type="project" value="InterPro"/>
</dbReference>
<accession>A0A0F4ZH71</accession>
<dbReference type="InterPro" id="IPR052523">
    <property type="entry name" value="Trichothecene_AcTrans"/>
</dbReference>
<dbReference type="EMBL" id="LAEV01000782">
    <property type="protein sequence ID" value="KKA29565.1"/>
    <property type="molecule type" value="Genomic_DNA"/>
</dbReference>
<evidence type="ECO:0000313" key="2">
    <source>
        <dbReference type="EMBL" id="KKA29565.1"/>
    </source>
</evidence>
<gene>
    <name evidence="2" type="ORF">TD95_001659</name>
</gene>
<dbReference type="InterPro" id="IPR016181">
    <property type="entry name" value="Acyl_CoA_acyltransferase"/>
</dbReference>
<dbReference type="Proteomes" id="UP000033483">
    <property type="component" value="Unassembled WGS sequence"/>
</dbReference>
<dbReference type="PANTHER" id="PTHR42791">
    <property type="entry name" value="GNAT FAMILY ACETYLTRANSFERASE"/>
    <property type="match status" value="1"/>
</dbReference>
<dbReference type="AlphaFoldDB" id="A0A0F4ZH71"/>
<proteinExistence type="predicted"/>
<evidence type="ECO:0000313" key="3">
    <source>
        <dbReference type="Proteomes" id="UP000033483"/>
    </source>
</evidence>
<feature type="domain" description="N-acetyltransferase" evidence="1">
    <location>
        <begin position="3"/>
        <end position="217"/>
    </location>
</feature>